<organism evidence="2 3">
    <name type="scientific">Streptomyces eurocidicus</name>
    <name type="common">Streptoverticillium eurocidicus</name>
    <dbReference type="NCBI Taxonomy" id="66423"/>
    <lineage>
        <taxon>Bacteria</taxon>
        <taxon>Bacillati</taxon>
        <taxon>Actinomycetota</taxon>
        <taxon>Actinomycetes</taxon>
        <taxon>Kitasatosporales</taxon>
        <taxon>Streptomycetaceae</taxon>
        <taxon>Streptomyces</taxon>
    </lineage>
</organism>
<accession>A0A7W8B4H9</accession>
<evidence type="ECO:0000313" key="3">
    <source>
        <dbReference type="Proteomes" id="UP000528608"/>
    </source>
</evidence>
<evidence type="ECO:0000313" key="2">
    <source>
        <dbReference type="EMBL" id="MBB5116617.1"/>
    </source>
</evidence>
<dbReference type="Proteomes" id="UP000528608">
    <property type="component" value="Unassembled WGS sequence"/>
</dbReference>
<dbReference type="OrthoDB" id="3543532at2"/>
<sequence length="771" mass="84556">MTTDLALLTTAAAQWDAAAKDMESVQKTYNSQVRNVGIDDQWQGVARTFAQLANTRTYEQYTAAATEARAIASLLRDAHAQFVDLRGKLKAAVAEAAEKDMKIDDNGKATWTKRNDPGVKNDPDAATAIPKAEAAWTERIADFVQQFDDADQGVKLALAAATQDSDPNDGIDHGFNAKAEGDIEVVEGRRQAELATKLNSTGHLNDKEMAEMRRLFRDNGKNKEFSQTLLNTLGSANTIKFTNKMNDLAYFDDKKHKDDYLSLEKGMAVSLATGTRAPDFKGQDGKPLKYGSAAYTKAYQDWLKSPDARFYNHWREDLRKTGIDQYKLKAATEKTNVIAMGHDQKVRGYQGLLTLMQQGGSYSPQFLADVTDDMVAAEKKDKNLWDLHGTFEGKNDGWFANDPVDAALGIMSRDPDTATAYLDPGAGGKDAQHRNNERLNYFLHDRDWDVTNTTKWNGNIEHRAGDTEDKDSRVGLGAALEAAATGREPGSPVGKPGPHSEGQARVMQDTIATLDLEKGGQKIHPNLQQPVGHALVDYVADTHEISKGRIGEFGRSAGKTDIWSDNGRSHITVPPDSLIRVMRGAAENDSIFAQLYEAERFYGAEALVKAAKEPGVGRENWAVPIQDTAGALGTLNAIGADKYLDQRDDKAQWANDMSKHAYHVGGTPITMIPIVGDEAQRVLDEATYAWAKDVISEADLIAQKKLDANRAAGIDGTNELIDSWAKERKIPAKIQTNEEWQENPALANLKMAAGQESAVRRNNALDALGRH</sequence>
<proteinExistence type="predicted"/>
<dbReference type="AlphaFoldDB" id="A0A7W8B4H9"/>
<protein>
    <submittedName>
        <fullName evidence="2">Uncharacterized protein</fullName>
    </submittedName>
</protein>
<gene>
    <name evidence="2" type="ORF">FHS36_000015</name>
</gene>
<evidence type="ECO:0000256" key="1">
    <source>
        <dbReference type="SAM" id="MobiDB-lite"/>
    </source>
</evidence>
<reference evidence="2 3" key="1">
    <citation type="submission" date="2020-08" db="EMBL/GenBank/DDBJ databases">
        <title>Genomic Encyclopedia of Type Strains, Phase III (KMG-III): the genomes of soil and plant-associated and newly described type strains.</title>
        <authorList>
            <person name="Whitman W."/>
        </authorList>
    </citation>
    <scope>NUCLEOTIDE SEQUENCE [LARGE SCALE GENOMIC DNA]</scope>
    <source>
        <strain evidence="2 3">CECT 3259</strain>
    </source>
</reference>
<feature type="region of interest" description="Disordered" evidence="1">
    <location>
        <begin position="482"/>
        <end position="502"/>
    </location>
</feature>
<comment type="caution">
    <text evidence="2">The sequence shown here is derived from an EMBL/GenBank/DDBJ whole genome shotgun (WGS) entry which is preliminary data.</text>
</comment>
<dbReference type="EMBL" id="JACHJF010000001">
    <property type="protein sequence ID" value="MBB5116617.1"/>
    <property type="molecule type" value="Genomic_DNA"/>
</dbReference>
<dbReference type="RefSeq" id="WP_146045640.1">
    <property type="nucleotide sequence ID" value="NZ_JACHJF010000001.1"/>
</dbReference>
<name>A0A7W8B4H9_STREU</name>